<sequence length="271" mass="30790">MRIFDLLSLLNPKITPSESKVHLATWNGEENPLDVYLAGDFDEWQRWQTRRNFERKFVVSLISLPGADKWLFAGVHISSGAKWVQQSLLHYYNLNEDKNCSKMNGRIVASFSRPGRQSYLNGENWIEQITLSEIFAEPLTIGEFPGFRAVSLTMGELELIVRQSLESWRTALSNVAGVYLISDTASGKLYVGSASGEGGIWQRWSCYAVDGHGRNSELRKILSEHGLERANHFCFSILEIADINASREDVLRRESHWKNVLMTRTHGLNAN</sequence>
<reference evidence="2" key="1">
    <citation type="submission" date="2022-12" db="EMBL/GenBank/DDBJ databases">
        <title>Reference genome sequencing for broad-spectrum identification of bacterial and archaeal isolates by mass spectrometry.</title>
        <authorList>
            <person name="Sekiguchi Y."/>
            <person name="Tourlousse D.M."/>
        </authorList>
    </citation>
    <scope>NUCLEOTIDE SEQUENCE</scope>
    <source>
        <strain evidence="2">H2</strain>
    </source>
</reference>
<dbReference type="InterPro" id="IPR035901">
    <property type="entry name" value="GIY-YIG_endonuc_sf"/>
</dbReference>
<dbReference type="RefSeq" id="WP_214186106.1">
    <property type="nucleotide sequence ID" value="NZ_JAHCZI010000004.1"/>
</dbReference>
<keyword evidence="3" id="KW-1185">Reference proteome</keyword>
<dbReference type="SUPFAM" id="SSF82771">
    <property type="entry name" value="GIY-YIG endonuclease"/>
    <property type="match status" value="1"/>
</dbReference>
<protein>
    <recommendedName>
        <fullName evidence="1">GIY-YIG domain-containing protein</fullName>
    </recommendedName>
</protein>
<feature type="domain" description="GIY-YIG" evidence="1">
    <location>
        <begin position="174"/>
        <end position="270"/>
    </location>
</feature>
<proteinExistence type="predicted"/>
<dbReference type="CDD" id="cd10446">
    <property type="entry name" value="GIY-YIG_unchar_1"/>
    <property type="match status" value="1"/>
</dbReference>
<dbReference type="PROSITE" id="PS50164">
    <property type="entry name" value="GIY_YIG"/>
    <property type="match status" value="1"/>
</dbReference>
<evidence type="ECO:0000259" key="1">
    <source>
        <dbReference type="PROSITE" id="PS50164"/>
    </source>
</evidence>
<evidence type="ECO:0000313" key="2">
    <source>
        <dbReference type="EMBL" id="GLI38141.1"/>
    </source>
</evidence>
<dbReference type="EMBL" id="BSDS01000001">
    <property type="protein sequence ID" value="GLI38141.1"/>
    <property type="molecule type" value="Genomic_DNA"/>
</dbReference>
<dbReference type="Proteomes" id="UP001144352">
    <property type="component" value="Unassembled WGS sequence"/>
</dbReference>
<dbReference type="Gene3D" id="3.40.1440.10">
    <property type="entry name" value="GIY-YIG endonuclease"/>
    <property type="match status" value="1"/>
</dbReference>
<dbReference type="AlphaFoldDB" id="A0A9W6G0B3"/>
<evidence type="ECO:0000313" key="3">
    <source>
        <dbReference type="Proteomes" id="UP001144352"/>
    </source>
</evidence>
<comment type="caution">
    <text evidence="2">The sequence shown here is derived from an EMBL/GenBank/DDBJ whole genome shotgun (WGS) entry which is preliminary data.</text>
</comment>
<gene>
    <name evidence="2" type="ORF">GHYDROH2_16420</name>
</gene>
<dbReference type="InterPro" id="IPR000305">
    <property type="entry name" value="GIY-YIG_endonuc"/>
</dbReference>
<organism evidence="2 3">
    <name type="scientific">Geobacter hydrogenophilus</name>
    <dbReference type="NCBI Taxonomy" id="40983"/>
    <lineage>
        <taxon>Bacteria</taxon>
        <taxon>Pseudomonadati</taxon>
        <taxon>Thermodesulfobacteriota</taxon>
        <taxon>Desulfuromonadia</taxon>
        <taxon>Geobacterales</taxon>
        <taxon>Geobacteraceae</taxon>
        <taxon>Geobacter</taxon>
    </lineage>
</organism>
<accession>A0A9W6G0B3</accession>
<name>A0A9W6G0B3_9BACT</name>